<dbReference type="InterPro" id="IPR046453">
    <property type="entry name" value="GpA_ATPase"/>
</dbReference>
<evidence type="ECO:0000256" key="1">
    <source>
        <dbReference type="SAM" id="MobiDB-lite"/>
    </source>
</evidence>
<dbReference type="GO" id="GO:0004519">
    <property type="term" value="F:endonuclease activity"/>
    <property type="evidence" value="ECO:0007669"/>
    <property type="project" value="InterPro"/>
</dbReference>
<dbReference type="Pfam" id="PF20454">
    <property type="entry name" value="GpA_nuclease"/>
    <property type="match status" value="1"/>
</dbReference>
<proteinExistence type="predicted"/>
<feature type="domain" description="Terminase large subunit GpA endonuclease" evidence="3">
    <location>
        <begin position="309"/>
        <end position="588"/>
    </location>
</feature>
<gene>
    <name evidence="4" type="ORF">Dpep_0025</name>
</gene>
<dbReference type="EMBL" id="ABTR02000001">
    <property type="protein sequence ID" value="EFC90057.1"/>
    <property type="molecule type" value="Genomic_DNA"/>
</dbReference>
<comment type="caution">
    <text evidence="4">The sequence shown here is derived from an EMBL/GenBank/DDBJ whole genome shotgun (WGS) entry which is preliminary data.</text>
</comment>
<keyword evidence="5" id="KW-1185">Reference proteome</keyword>
<evidence type="ECO:0000259" key="2">
    <source>
        <dbReference type="Pfam" id="PF05876"/>
    </source>
</evidence>
<dbReference type="Gene3D" id="3.40.50.300">
    <property type="entry name" value="P-loop containing nucleotide triphosphate hydrolases"/>
    <property type="match status" value="1"/>
</dbReference>
<dbReference type="PaxDb" id="469381-Dpep_0025"/>
<dbReference type="OrthoDB" id="5181253at2"/>
<dbReference type="AlphaFoldDB" id="D2Z2A1"/>
<organism evidence="4 5">
    <name type="scientific">Dethiosulfovibrio peptidovorans DSM 11002</name>
    <dbReference type="NCBI Taxonomy" id="469381"/>
    <lineage>
        <taxon>Bacteria</taxon>
        <taxon>Thermotogati</taxon>
        <taxon>Synergistota</taxon>
        <taxon>Synergistia</taxon>
        <taxon>Synergistales</taxon>
        <taxon>Dethiosulfovibrionaceae</taxon>
        <taxon>Dethiosulfovibrio</taxon>
    </lineage>
</organism>
<dbReference type="InterPro" id="IPR027417">
    <property type="entry name" value="P-loop_NTPase"/>
</dbReference>
<feature type="region of interest" description="Disordered" evidence="1">
    <location>
        <begin position="595"/>
        <end position="626"/>
    </location>
</feature>
<evidence type="ECO:0000259" key="3">
    <source>
        <dbReference type="Pfam" id="PF20454"/>
    </source>
</evidence>
<evidence type="ECO:0000313" key="5">
    <source>
        <dbReference type="Proteomes" id="UP000006427"/>
    </source>
</evidence>
<reference evidence="4 5" key="1">
    <citation type="journal article" date="2010" name="Stand. Genomic Sci.">
        <title>Permanent draft genome sequence of Dethiosulfovibrio peptidovorans type strain (SEBR 4207).</title>
        <authorList>
            <person name="Labutti K."/>
            <person name="Mayilraj S."/>
            <person name="Clum A."/>
            <person name="Lucas S."/>
            <person name="Glavina Del Rio T."/>
            <person name="Nolan M."/>
            <person name="Tice H."/>
            <person name="Cheng J.F."/>
            <person name="Pitluck S."/>
            <person name="Liolios K."/>
            <person name="Ivanova N."/>
            <person name="Mavromatis K."/>
            <person name="Mikhailova N."/>
            <person name="Pati A."/>
            <person name="Goodwin L."/>
            <person name="Chen A."/>
            <person name="Palaniappan K."/>
            <person name="Land M."/>
            <person name="Hauser L."/>
            <person name="Chang Y.J."/>
            <person name="Jeffries C.D."/>
            <person name="Rohde M."/>
            <person name="Spring S."/>
            <person name="Goker M."/>
            <person name="Woyke T."/>
            <person name="Bristow J."/>
            <person name="Eisen J.A."/>
            <person name="Markowitz V."/>
            <person name="Hugenholtz P."/>
            <person name="Kyrpides N.C."/>
            <person name="Klenk H.P."/>
            <person name="Lapidus A."/>
        </authorList>
    </citation>
    <scope>NUCLEOTIDE SEQUENCE [LARGE SCALE GENOMIC DNA]</scope>
    <source>
        <strain evidence="4 5">DSM 11002</strain>
    </source>
</reference>
<dbReference type="Proteomes" id="UP000006427">
    <property type="component" value="Unassembled WGS sequence"/>
</dbReference>
<dbReference type="STRING" id="469381.Dpep_0025"/>
<dbReference type="RefSeq" id="WP_005658504.1">
    <property type="nucleotide sequence ID" value="NZ_ABTR02000001.1"/>
</dbReference>
<feature type="compositionally biased region" description="Gly residues" evidence="1">
    <location>
        <begin position="614"/>
        <end position="626"/>
    </location>
</feature>
<protein>
    <submittedName>
        <fullName evidence="4">Terminase GpA</fullName>
    </submittedName>
</protein>
<dbReference type="InterPro" id="IPR046454">
    <property type="entry name" value="GpA_endonuclease"/>
</dbReference>
<name>D2Z2A1_9BACT</name>
<accession>D2Z2A1</accession>
<feature type="domain" description="Phage terminase large subunit GpA ATPase" evidence="2">
    <location>
        <begin position="37"/>
        <end position="295"/>
    </location>
</feature>
<dbReference type="GO" id="GO:0016887">
    <property type="term" value="F:ATP hydrolysis activity"/>
    <property type="evidence" value="ECO:0007669"/>
    <property type="project" value="InterPro"/>
</dbReference>
<sequence length="626" mass="70938">MIVPWTSAELAACKPPERMTVSEWADRYRILTPRLAAKPGPWRTSYMPYLKGIMDAWNEPGVEEIVLCKGAQAGASEAANNCLGYTACQDPGAALVVYPTEDIAEWASENRLQDMIKTSNVFNGIFRERESDRLELQFRGMYIALTGANSPAALSAMPMRYIIFDEIDKYPRYSGREANPLKLGKERTKTFPNRKLMYISTPTLETGNIWRLLQRCDVVYRYEVPCPRCGELLSFSFKDVSWPEDLTEALRKEDDPTARQKIIRQVEDRAWYRCPHCEGRIEDRDKSFMLGQGRWVSEGAEPGKIRRIGFHWNSIYSPQISFGAVASEFLRSKDSPEDLMNFINSWLAEPFRESVAKAEPEKVLEASGNYSRGEVPDEAVAITAGVDVQKSEAYYVVRAWGPGLTSWLIEYGRFDTWNETDLQDGLRAHIVEPVYRFGDGRLCQIGYCLVDCGYRTDEVYDACVVYGDVLGPVKGSSRRMDGYYRRHVVDRKGRKDGLTMLEANTSLLKDFIFGRMTKEPGTRGSWSLFRDCPRGYAEQIASEHKVMVTDARTGSSHHEWKKISGHAANHLLDCEVYATLAARMLNLHYMPTEEEREAMRPSSSSVDSAEGAGWLKGGGSGWWKGR</sequence>
<dbReference type="Pfam" id="PF05876">
    <property type="entry name" value="GpA_ATPase"/>
    <property type="match status" value="1"/>
</dbReference>
<dbReference type="eggNOG" id="COG5525">
    <property type="taxonomic scope" value="Bacteria"/>
</dbReference>
<evidence type="ECO:0000313" key="4">
    <source>
        <dbReference type="EMBL" id="EFC90057.1"/>
    </source>
</evidence>